<evidence type="ECO:0000259" key="3">
    <source>
        <dbReference type="Pfam" id="PF02525"/>
    </source>
</evidence>
<reference evidence="4" key="1">
    <citation type="submission" date="2023-05" db="EMBL/GenBank/DDBJ databases">
        <title>Genomic Catalog of Human Bladder Bacteria.</title>
        <authorList>
            <person name="Du J."/>
        </authorList>
    </citation>
    <scope>NUCLEOTIDE SEQUENCE</scope>
    <source>
        <strain evidence="4">UMB1304A</strain>
    </source>
</reference>
<dbReference type="InterPro" id="IPR003680">
    <property type="entry name" value="Flavodoxin_fold"/>
</dbReference>
<dbReference type="InterPro" id="IPR029039">
    <property type="entry name" value="Flavoprotein-like_sf"/>
</dbReference>
<gene>
    <name evidence="4" type="ORF">QP858_07575</name>
</gene>
<dbReference type="GO" id="GO:0003955">
    <property type="term" value="F:NAD(P)H dehydrogenase (quinone) activity"/>
    <property type="evidence" value="ECO:0007669"/>
    <property type="project" value="TreeGrafter"/>
</dbReference>
<dbReference type="RefSeq" id="WP_160326883.1">
    <property type="nucleotide sequence ID" value="NZ_CALTZF010000015.1"/>
</dbReference>
<protein>
    <submittedName>
        <fullName evidence="4">NAD(P)H-dependent oxidoreductase</fullName>
        <ecNumber evidence="4">1.-.-.-</ecNumber>
    </submittedName>
</protein>
<proteinExistence type="inferred from homology"/>
<dbReference type="PANTHER" id="PTHR10204">
    <property type="entry name" value="NAD P H OXIDOREDUCTASE-RELATED"/>
    <property type="match status" value="1"/>
</dbReference>
<dbReference type="Pfam" id="PF02525">
    <property type="entry name" value="Flavodoxin_2"/>
    <property type="match status" value="1"/>
</dbReference>
<dbReference type="EMBL" id="JASPDQ010000019">
    <property type="protein sequence ID" value="MDK8602313.1"/>
    <property type="molecule type" value="Genomic_DNA"/>
</dbReference>
<feature type="domain" description="Flavodoxin-like fold" evidence="3">
    <location>
        <begin position="2"/>
        <end position="76"/>
    </location>
</feature>
<keyword evidence="2 4" id="KW-0560">Oxidoreductase</keyword>
<evidence type="ECO:0000313" key="4">
    <source>
        <dbReference type="EMBL" id="MDK8602313.1"/>
    </source>
</evidence>
<dbReference type="AlphaFoldDB" id="A0AAW6ZMS6"/>
<evidence type="ECO:0000313" key="5">
    <source>
        <dbReference type="Proteomes" id="UP001225576"/>
    </source>
</evidence>
<comment type="caution">
    <text evidence="4">The sequence shown here is derived from an EMBL/GenBank/DDBJ whole genome shotgun (WGS) entry which is preliminary data.</text>
</comment>
<dbReference type="PANTHER" id="PTHR10204:SF34">
    <property type="entry name" value="NAD(P)H DEHYDROGENASE [QUINONE] 1 ISOFORM 1"/>
    <property type="match status" value="1"/>
</dbReference>
<dbReference type="InterPro" id="IPR051545">
    <property type="entry name" value="NAD(P)H_dehydrogenase_qn"/>
</dbReference>
<dbReference type="EC" id="1.-.-.-" evidence="4"/>
<evidence type="ECO:0000256" key="1">
    <source>
        <dbReference type="ARBA" id="ARBA00006252"/>
    </source>
</evidence>
<accession>A0AAW6ZMS6</accession>
<name>A0AAW6ZMS6_9ACTO</name>
<organism evidence="4 5">
    <name type="scientific">Trueperella bernardiae</name>
    <dbReference type="NCBI Taxonomy" id="59561"/>
    <lineage>
        <taxon>Bacteria</taxon>
        <taxon>Bacillati</taxon>
        <taxon>Actinomycetota</taxon>
        <taxon>Actinomycetes</taxon>
        <taxon>Actinomycetales</taxon>
        <taxon>Actinomycetaceae</taxon>
        <taxon>Trueperella</taxon>
    </lineage>
</organism>
<comment type="similarity">
    <text evidence="1">Belongs to the NAD(P)H dehydrogenase (quinone) family.</text>
</comment>
<evidence type="ECO:0000256" key="2">
    <source>
        <dbReference type="ARBA" id="ARBA00023002"/>
    </source>
</evidence>
<sequence length="86" mass="9952">MEVIDLASEEFDPALRFGYRQRMHEEACTKTRQELLQRCDQAALAFPVWWAGEPSLLKGWFDRVLTPGNAYRYLSGNSFTMVAHRA</sequence>
<dbReference type="GO" id="GO:0005829">
    <property type="term" value="C:cytosol"/>
    <property type="evidence" value="ECO:0007669"/>
    <property type="project" value="TreeGrafter"/>
</dbReference>
<dbReference type="SUPFAM" id="SSF52218">
    <property type="entry name" value="Flavoproteins"/>
    <property type="match status" value="1"/>
</dbReference>
<dbReference type="Gene3D" id="3.40.50.360">
    <property type="match status" value="1"/>
</dbReference>
<dbReference type="Proteomes" id="UP001225576">
    <property type="component" value="Unassembled WGS sequence"/>
</dbReference>